<dbReference type="PANTHER" id="PTHR43310:SF1">
    <property type="entry name" value="SULFATE TRANSPORTER YBAR-RELATED"/>
    <property type="match status" value="1"/>
</dbReference>
<feature type="transmembrane region" description="Helical" evidence="5">
    <location>
        <begin position="109"/>
        <end position="130"/>
    </location>
</feature>
<dbReference type="Gene3D" id="3.30.750.24">
    <property type="entry name" value="STAS domain"/>
    <property type="match status" value="1"/>
</dbReference>
<evidence type="ECO:0000259" key="6">
    <source>
        <dbReference type="PROSITE" id="PS50801"/>
    </source>
</evidence>
<feature type="transmembrane region" description="Helical" evidence="5">
    <location>
        <begin position="173"/>
        <end position="192"/>
    </location>
</feature>
<dbReference type="InterPro" id="IPR011547">
    <property type="entry name" value="SLC26A/SulP_dom"/>
</dbReference>
<dbReference type="EMBL" id="SOBG01000001">
    <property type="protein sequence ID" value="TDT72351.1"/>
    <property type="molecule type" value="Genomic_DNA"/>
</dbReference>
<dbReference type="PROSITE" id="PS50801">
    <property type="entry name" value="STAS"/>
    <property type="match status" value="1"/>
</dbReference>
<dbReference type="InterPro" id="IPR052706">
    <property type="entry name" value="Membrane-Transporter-like"/>
</dbReference>
<evidence type="ECO:0000256" key="5">
    <source>
        <dbReference type="SAM" id="Phobius"/>
    </source>
</evidence>
<organism evidence="7 8">
    <name type="scientific">Hypnocyclicus thermotrophus</name>
    <dbReference type="NCBI Taxonomy" id="1627895"/>
    <lineage>
        <taxon>Bacteria</taxon>
        <taxon>Fusobacteriati</taxon>
        <taxon>Fusobacteriota</taxon>
        <taxon>Fusobacteriia</taxon>
        <taxon>Fusobacteriales</taxon>
        <taxon>Fusobacteriaceae</taxon>
        <taxon>Hypnocyclicus</taxon>
    </lineage>
</organism>
<feature type="transmembrane region" description="Helical" evidence="5">
    <location>
        <begin position="37"/>
        <end position="55"/>
    </location>
</feature>
<evidence type="ECO:0000256" key="3">
    <source>
        <dbReference type="ARBA" id="ARBA00022989"/>
    </source>
</evidence>
<dbReference type="InterPro" id="IPR002645">
    <property type="entry name" value="STAS_dom"/>
</dbReference>
<name>A0AA46E0A3_9FUSO</name>
<feature type="transmembrane region" description="Helical" evidence="5">
    <location>
        <begin position="308"/>
        <end position="341"/>
    </location>
</feature>
<evidence type="ECO:0000313" key="7">
    <source>
        <dbReference type="EMBL" id="TDT72351.1"/>
    </source>
</evidence>
<keyword evidence="3 5" id="KW-1133">Transmembrane helix</keyword>
<dbReference type="AlphaFoldDB" id="A0AA46E0A3"/>
<dbReference type="PANTHER" id="PTHR43310">
    <property type="entry name" value="SULFATE TRANSPORTER YBAR-RELATED"/>
    <property type="match status" value="1"/>
</dbReference>
<accession>A0AA46E0A3</accession>
<dbReference type="Pfam" id="PF00916">
    <property type="entry name" value="Sulfate_transp"/>
    <property type="match status" value="1"/>
</dbReference>
<feature type="transmembrane region" description="Helical" evidence="5">
    <location>
        <begin position="273"/>
        <end position="296"/>
    </location>
</feature>
<evidence type="ECO:0000256" key="1">
    <source>
        <dbReference type="ARBA" id="ARBA00004141"/>
    </source>
</evidence>
<protein>
    <submittedName>
        <fullName evidence="7">SulP family sulfate permease</fullName>
    </submittedName>
</protein>
<dbReference type="RefSeq" id="WP_134111928.1">
    <property type="nucleotide sequence ID" value="NZ_SOBG01000001.1"/>
</dbReference>
<proteinExistence type="predicted"/>
<feature type="transmembrane region" description="Helical" evidence="5">
    <location>
        <begin position="230"/>
        <end position="253"/>
    </location>
</feature>
<dbReference type="CDD" id="cd07042">
    <property type="entry name" value="STAS_SulP_like_sulfate_transporter"/>
    <property type="match status" value="1"/>
</dbReference>
<reference evidence="7 8" key="1">
    <citation type="submission" date="2019-03" db="EMBL/GenBank/DDBJ databases">
        <title>Genomic Encyclopedia of Type Strains, Phase IV (KMG-IV): sequencing the most valuable type-strain genomes for metagenomic binning, comparative biology and taxonomic classification.</title>
        <authorList>
            <person name="Goeker M."/>
        </authorList>
    </citation>
    <scope>NUCLEOTIDE SEQUENCE [LARGE SCALE GENOMIC DNA]</scope>
    <source>
        <strain evidence="7 8">DSM 100055</strain>
    </source>
</reference>
<evidence type="ECO:0000256" key="2">
    <source>
        <dbReference type="ARBA" id="ARBA00022692"/>
    </source>
</evidence>
<comment type="caution">
    <text evidence="7">The sequence shown here is derived from an EMBL/GenBank/DDBJ whole genome shotgun (WGS) entry which is preliminary data.</text>
</comment>
<dbReference type="Proteomes" id="UP000294678">
    <property type="component" value="Unassembled WGS sequence"/>
</dbReference>
<feature type="transmembrane region" description="Helical" evidence="5">
    <location>
        <begin position="67"/>
        <end position="97"/>
    </location>
</feature>
<feature type="domain" description="STAS" evidence="6">
    <location>
        <begin position="398"/>
        <end position="509"/>
    </location>
</feature>
<gene>
    <name evidence="7" type="ORF">EV215_0151</name>
</gene>
<feature type="transmembrane region" description="Helical" evidence="5">
    <location>
        <begin position="361"/>
        <end position="391"/>
    </location>
</feature>
<dbReference type="SUPFAM" id="SSF52091">
    <property type="entry name" value="SpoIIaa-like"/>
    <property type="match status" value="1"/>
</dbReference>
<dbReference type="GO" id="GO:0016020">
    <property type="term" value="C:membrane"/>
    <property type="evidence" value="ECO:0007669"/>
    <property type="project" value="UniProtKB-SubCell"/>
</dbReference>
<keyword evidence="4 5" id="KW-0472">Membrane</keyword>
<keyword evidence="2 5" id="KW-0812">Transmembrane</keyword>
<comment type="subcellular location">
    <subcellularLocation>
        <location evidence="1">Membrane</location>
        <topology evidence="1">Multi-pass membrane protein</topology>
    </subcellularLocation>
</comment>
<sequence>MLNVKSIKNDILSGVTVALALVPEAIAFSFVAGVNPVIGLYTAFMMGLITSIFGGRPGMISGATGAIAVVFADLVNLYGIEYLFGAVILMGIFQMLFGILRLGKFARIIPHPVMLGFVNGLAIVIFKAQLSQFKVLDNSGNFIWMKGKELYIMLALVLLTMLIINLLPKLTKAVPATLVAIIVVTLISIYLNSKGYNIKTVKDFAGGEIRAGFPEFHLPKIPISLKTLKIILPFSITAALVGLIESLLTLSLIDELTETRGKSNKECIGQGLANLINGFFGGMGGCAMIGQSMINVTSGGKGRLSGITAALSLIGFVVFGAKLIAIIPLAALVGVMFMVVIGTFEWESLKLGKKIPLFDLAIIIIVTIITVVHDLALAVVVGIILSALNFAWEKGKKIEIKVEYKENKKTYYIDGPLFFASSSNFKQKFSPKNDEYDNIIIDFKHSHVMDHSAIEAINFVVSKYREAGKKIYLRHLSQDCKKLLKNAEEIVEVNIMEDPIYYIADDMLD</sequence>
<feature type="transmembrane region" description="Helical" evidence="5">
    <location>
        <begin position="150"/>
        <end position="167"/>
    </location>
</feature>
<keyword evidence="8" id="KW-1185">Reference proteome</keyword>
<dbReference type="InterPro" id="IPR036513">
    <property type="entry name" value="STAS_dom_sf"/>
</dbReference>
<evidence type="ECO:0000313" key="8">
    <source>
        <dbReference type="Proteomes" id="UP000294678"/>
    </source>
</evidence>
<dbReference type="Pfam" id="PF01740">
    <property type="entry name" value="STAS"/>
    <property type="match status" value="1"/>
</dbReference>
<evidence type="ECO:0000256" key="4">
    <source>
        <dbReference type="ARBA" id="ARBA00023136"/>
    </source>
</evidence>